<evidence type="ECO:0000313" key="3">
    <source>
        <dbReference type="EMBL" id="EHL02904.1"/>
    </source>
</evidence>
<accession>H0EEJ1</accession>
<dbReference type="Gene3D" id="1.10.287.110">
    <property type="entry name" value="DnaJ domain"/>
    <property type="match status" value="1"/>
</dbReference>
<feature type="region of interest" description="Disordered" evidence="1">
    <location>
        <begin position="230"/>
        <end position="262"/>
    </location>
</feature>
<dbReference type="GO" id="GO:0005737">
    <property type="term" value="C:cytoplasm"/>
    <property type="evidence" value="ECO:0007669"/>
    <property type="project" value="TreeGrafter"/>
</dbReference>
<dbReference type="PROSITE" id="PS50076">
    <property type="entry name" value="DNAJ_2"/>
    <property type="match status" value="1"/>
</dbReference>
<evidence type="ECO:0000313" key="4">
    <source>
        <dbReference type="Proteomes" id="UP000005446"/>
    </source>
</evidence>
<dbReference type="Pfam" id="PF00226">
    <property type="entry name" value="DnaJ"/>
    <property type="match status" value="1"/>
</dbReference>
<name>H0EEJ1_GLAL7</name>
<protein>
    <submittedName>
        <fullName evidence="3">Putative DnaJ-related protein rsp1</fullName>
    </submittedName>
</protein>
<organism evidence="3 4">
    <name type="scientific">Glarea lozoyensis (strain ATCC 74030 / MF5533)</name>
    <dbReference type="NCBI Taxonomy" id="1104152"/>
    <lineage>
        <taxon>Eukaryota</taxon>
        <taxon>Fungi</taxon>
        <taxon>Dikarya</taxon>
        <taxon>Ascomycota</taxon>
        <taxon>Pezizomycotina</taxon>
        <taxon>Leotiomycetes</taxon>
        <taxon>Helotiales</taxon>
        <taxon>Helotiaceae</taxon>
        <taxon>Glarea</taxon>
    </lineage>
</organism>
<keyword evidence="4" id="KW-1185">Reference proteome</keyword>
<reference evidence="3 4" key="1">
    <citation type="journal article" date="2012" name="Eukaryot. Cell">
        <title>Genome sequence of the fungus Glarea lozoyensis: the first genome sequence of a species from the Helotiaceae family.</title>
        <authorList>
            <person name="Youssar L."/>
            <person name="Gruening B.A."/>
            <person name="Erxleben A."/>
            <person name="Guenther S."/>
            <person name="Huettel W."/>
        </authorList>
    </citation>
    <scope>NUCLEOTIDE SEQUENCE [LARGE SCALE GENOMIC DNA]</scope>
    <source>
        <strain evidence="4">ATCC 74030 / MF5533</strain>
    </source>
</reference>
<comment type="caution">
    <text evidence="3">The sequence shown here is derived from an EMBL/GenBank/DDBJ whole genome shotgun (WGS) entry which is preliminary data.</text>
</comment>
<proteinExistence type="predicted"/>
<feature type="domain" description="J" evidence="2">
    <location>
        <begin position="195"/>
        <end position="291"/>
    </location>
</feature>
<dbReference type="PROSITE" id="PS00636">
    <property type="entry name" value="DNAJ_1"/>
    <property type="match status" value="1"/>
</dbReference>
<dbReference type="CDD" id="cd06257">
    <property type="entry name" value="DnaJ"/>
    <property type="match status" value="1"/>
</dbReference>
<gene>
    <name evidence="3" type="ORF">M7I_0869</name>
</gene>
<dbReference type="EMBL" id="AGUE01000016">
    <property type="protein sequence ID" value="EHL02904.1"/>
    <property type="molecule type" value="Genomic_DNA"/>
</dbReference>
<dbReference type="InterPro" id="IPR051964">
    <property type="entry name" value="Chaperone_stress_response"/>
</dbReference>
<evidence type="ECO:0000256" key="1">
    <source>
        <dbReference type="SAM" id="MobiDB-lite"/>
    </source>
</evidence>
<dbReference type="PANTHER" id="PTHR44029">
    <property type="entry name" value="DNAJ HOMOLOG SUBFAMILY C MEMBER 21"/>
    <property type="match status" value="1"/>
</dbReference>
<feature type="compositionally biased region" description="Basic and acidic residues" evidence="1">
    <location>
        <begin position="253"/>
        <end position="262"/>
    </location>
</feature>
<dbReference type="HOGENOM" id="CLU_787673_0_0_1"/>
<dbReference type="InterPro" id="IPR036869">
    <property type="entry name" value="J_dom_sf"/>
</dbReference>
<sequence>MPAAGEPPTDPAKRKQWYIQTLGDHFVNKKTNEEVFRIGLRPEQDGQRFATSWVGNQPGLEGKMVREKWDQWMNTGKMASGATSLPEVFEKIGKVVSTARLNLFNQNRELAAPQTALFAFAEEVGTIVENLRVEDNEKWRTGAVIGPDSGRGAIADRLKATPEFIAGLTADELKNFAVEVKLSPVASKRGTKPWPIFDPVATKAKWGEKVKDIEAVMTRVSDTYMQDHNLHMKNKNSLSRPCSDNSTRPLAYHPDRNPGRESEVTAKFQKIQSAHEVLTDAAERAKYDSNRSRTASSFRQSTAYSGAGSSGVRGNPWANAGSQWAPPPKKAPTARKGAPPPSAGAQRYQKIK</sequence>
<feature type="region of interest" description="Disordered" evidence="1">
    <location>
        <begin position="281"/>
        <end position="352"/>
    </location>
</feature>
<feature type="compositionally biased region" description="Polar residues" evidence="1">
    <location>
        <begin position="292"/>
        <end position="304"/>
    </location>
</feature>
<dbReference type="InterPro" id="IPR018253">
    <property type="entry name" value="DnaJ_domain_CS"/>
</dbReference>
<dbReference type="InParanoid" id="H0EEJ1"/>
<dbReference type="AlphaFoldDB" id="H0EEJ1"/>
<feature type="compositionally biased region" description="Polar residues" evidence="1">
    <location>
        <begin position="235"/>
        <end position="248"/>
    </location>
</feature>
<feature type="compositionally biased region" description="Basic and acidic residues" evidence="1">
    <location>
        <begin position="281"/>
        <end position="291"/>
    </location>
</feature>
<dbReference type="PANTHER" id="PTHR44029:SF1">
    <property type="entry name" value="DNAJ HOMOLOG SUBFAMILY C MEMBER 21"/>
    <property type="match status" value="1"/>
</dbReference>
<dbReference type="SUPFAM" id="SSF46565">
    <property type="entry name" value="Chaperone J-domain"/>
    <property type="match status" value="1"/>
</dbReference>
<dbReference type="InterPro" id="IPR001623">
    <property type="entry name" value="DnaJ_domain"/>
</dbReference>
<dbReference type="Proteomes" id="UP000005446">
    <property type="component" value="Unassembled WGS sequence"/>
</dbReference>
<evidence type="ECO:0000259" key="2">
    <source>
        <dbReference type="PROSITE" id="PS50076"/>
    </source>
</evidence>
<dbReference type="OrthoDB" id="3544060at2759"/>